<dbReference type="Proteomes" id="UP000076512">
    <property type="component" value="Unassembled WGS sequence"/>
</dbReference>
<gene>
    <name evidence="1" type="ORF">AWN90_31650</name>
</gene>
<organism evidence="1 2">
    <name type="scientific">Nocardia terpenica</name>
    <dbReference type="NCBI Taxonomy" id="455432"/>
    <lineage>
        <taxon>Bacteria</taxon>
        <taxon>Bacillati</taxon>
        <taxon>Actinomycetota</taxon>
        <taxon>Actinomycetes</taxon>
        <taxon>Mycobacteriales</taxon>
        <taxon>Nocardiaceae</taxon>
        <taxon>Nocardia</taxon>
    </lineage>
</organism>
<dbReference type="STRING" id="455432.AWN90_31650"/>
<evidence type="ECO:0000313" key="1">
    <source>
        <dbReference type="EMBL" id="KZM73235.1"/>
    </source>
</evidence>
<accession>A0A164MCJ8</accession>
<proteinExistence type="predicted"/>
<evidence type="ECO:0000313" key="2">
    <source>
        <dbReference type="Proteomes" id="UP000076512"/>
    </source>
</evidence>
<dbReference type="OrthoDB" id="4571760at2"/>
<reference evidence="1 2" key="1">
    <citation type="submission" date="2016-04" db="EMBL/GenBank/DDBJ databases">
        <authorList>
            <person name="Evans L.H."/>
            <person name="Alamgir A."/>
            <person name="Owens N."/>
            <person name="Weber N.D."/>
            <person name="Virtaneva K."/>
            <person name="Barbian K."/>
            <person name="Babar A."/>
            <person name="Rosenke K."/>
        </authorList>
    </citation>
    <scope>NUCLEOTIDE SEQUENCE [LARGE SCALE GENOMIC DNA]</scope>
    <source>
        <strain evidence="1 2">IFM 0406</strain>
    </source>
</reference>
<sequence length="957" mass="101782">MAPEIRPRHRLPTSGQAAVIPIKVRILGTPSAADLARLTDSTARAVGRQLRGPMNAEDALPQPISMTFTGPLTLENPRGVEAAVRAGIDRALREQRRSVPSAPRKTLWQREIVEQGDILRFGPVPVVPVLSLSRDFPVWVKAGGYLEVETTSPVRAVQWGRYLFGARGYAVLGKPDDPNRLVVRALTNPLHTTDFGGFVPAISHEPGRYGTPATTTASGATFVTDAETRPLLVSTAEGLRLYRVGAAASPTAWAGENIERWLAAPDSTVALDEEGASAAVGRLTGGQADDLELAHLVLALDRSLFHTFGLADRRRYLLALMRVAERAFGGVDRDELDSAIVALVASCTGTSELDALLAPLAADGTLIRLFAQFDKPTFRLLVAVGSLVTPAPPTPRELLDLVVYQLEHPLAALDIVEFLGTVYDWLRGTVSGLGDLPLLPFELGSGVTKLVDLYRLLARATGVAPLPIPGLPPIAIDPDPEAQAQVHALLSAASSAGRTALLGLRHLEGLPGMAAGSVAGELVNRLRLVAVLEILAAFVTGLPEARLAETVAAQARLLEALAGAADLADAGAASRLLSLLPRSYTEDIALLLRRAPSRSTRLARFVAGSPEARAAGDRLTGALRIARVVERKCGAATELAEDVVDGTHRLLDLVSGTPGWSADAVHTLLTGIPDTALPDLLRIAARLTPQHLIDLGPAAFARAARAPGALAFVYDAGGGTFSSTVRVFGTNPARYEHFLRRVAEARATLGPERYYELLERLDAGDITGFDDADWLSRAAEQAEKSVRTSTPRPVVPAADLGPLGTIGSTQVFRAAVERVLRADPGHPLRFLLDESGSLRTIEGGAADWLEHPEATEMGHMTSDKAGGTHLALMSKNQNRLISRTVEAPHVGGYISTDTVLEIGGIPVDPDTAVEWVSAGWLDPRDLAAARRVRFPTPPAELIVSPTDLPPVPKEPYR</sequence>
<dbReference type="Pfam" id="PF15543">
    <property type="entry name" value="Ntox5"/>
    <property type="match status" value="1"/>
</dbReference>
<protein>
    <submittedName>
        <fullName evidence="1">Uncharacterized protein</fullName>
    </submittedName>
</protein>
<dbReference type="AlphaFoldDB" id="A0A164MCJ8"/>
<name>A0A164MCJ8_9NOCA</name>
<dbReference type="InterPro" id="IPR032759">
    <property type="entry name" value="Ntox5"/>
</dbReference>
<dbReference type="EMBL" id="LWGR01000007">
    <property type="protein sequence ID" value="KZM73235.1"/>
    <property type="molecule type" value="Genomic_DNA"/>
</dbReference>
<comment type="caution">
    <text evidence="1">The sequence shown here is derived from an EMBL/GenBank/DDBJ whole genome shotgun (WGS) entry which is preliminary data.</text>
</comment>
<keyword evidence="2" id="KW-1185">Reference proteome</keyword>
<dbReference type="RefSeq" id="WP_156674540.1">
    <property type="nucleotide sequence ID" value="NZ_JABMCZ010000004.1"/>
</dbReference>